<protein>
    <submittedName>
        <fullName evidence="12">Heme biosynthesis protein HemY</fullName>
    </submittedName>
</protein>
<keyword evidence="5" id="KW-0997">Cell inner membrane</keyword>
<dbReference type="Pfam" id="PF07219">
    <property type="entry name" value="HemY_N"/>
    <property type="match status" value="1"/>
</dbReference>
<organism evidence="12 13">
    <name type="scientific">Noviherbaspirillum saxi</name>
    <dbReference type="NCBI Taxonomy" id="2320863"/>
    <lineage>
        <taxon>Bacteria</taxon>
        <taxon>Pseudomonadati</taxon>
        <taxon>Pseudomonadota</taxon>
        <taxon>Betaproteobacteria</taxon>
        <taxon>Burkholderiales</taxon>
        <taxon>Oxalobacteraceae</taxon>
        <taxon>Noviherbaspirillum</taxon>
    </lineage>
</organism>
<evidence type="ECO:0000313" key="12">
    <source>
        <dbReference type="EMBL" id="RJF98136.1"/>
    </source>
</evidence>
<evidence type="ECO:0000256" key="10">
    <source>
        <dbReference type="SAM" id="Phobius"/>
    </source>
</evidence>
<sequence>MRIFISLVILFAVAIGLAVGARFNPGNVVFFYSPYRIDLSLNLFLVLLVLLFVLVYALINALRSTQQMPQRVAAYRREKREREGNRAMRDALKALFEGRFGHAEKAATRAAESPENAGLSAMIAARAAHRMGQSARRETWLAKAQEPSLKTARLMTTIELLTDGHEPESALEAVRELNSSGTRHIHALRLALKANQRGKNWPEVLRLVRLLDKRNALHPALSRRLRELAYEDLLTTQAHDAESIRRVWSGIPLEDRIQPSVAIRGAKAFNAKGLHDEARVVVEKALASEWDDRLVRMYGESAAAEGSPALLAQIERCEEWSQKHPGDPELDLTLGALCLRQKLWGKAQRHLEQALYDATDSDTVREAHLKLAQLHEALNQPEQAASHYRQCALATML</sequence>
<evidence type="ECO:0000256" key="6">
    <source>
        <dbReference type="ARBA" id="ARBA00022692"/>
    </source>
</evidence>
<comment type="caution">
    <text evidence="12">The sequence shown here is derived from an EMBL/GenBank/DDBJ whole genome shotgun (WGS) entry which is preliminary data.</text>
</comment>
<evidence type="ECO:0000256" key="3">
    <source>
        <dbReference type="ARBA" id="ARBA00004744"/>
    </source>
</evidence>
<comment type="function">
    <text evidence="1">Involved in a late step of protoheme IX synthesis.</text>
</comment>
<keyword evidence="6 10" id="KW-0812">Transmembrane</keyword>
<comment type="subcellular location">
    <subcellularLocation>
        <location evidence="2">Cell inner membrane</location>
        <topology evidence="2">Multi-pass membrane protein</topology>
    </subcellularLocation>
</comment>
<dbReference type="GO" id="GO:0042168">
    <property type="term" value="P:heme metabolic process"/>
    <property type="evidence" value="ECO:0007669"/>
    <property type="project" value="InterPro"/>
</dbReference>
<gene>
    <name evidence="12" type="ORF">D3871_06125</name>
</gene>
<evidence type="ECO:0000259" key="11">
    <source>
        <dbReference type="Pfam" id="PF07219"/>
    </source>
</evidence>
<feature type="transmembrane region" description="Helical" evidence="10">
    <location>
        <begin position="44"/>
        <end position="62"/>
    </location>
</feature>
<accession>A0A3A3FQ28</accession>
<keyword evidence="4" id="KW-1003">Cell membrane</keyword>
<name>A0A3A3FQ28_9BURK</name>
<dbReference type="OrthoDB" id="7053339at2"/>
<comment type="pathway">
    <text evidence="3">Porphyrin-containing compound metabolism; protoheme biosynthesis.</text>
</comment>
<keyword evidence="8 10" id="KW-0472">Membrane</keyword>
<dbReference type="Proteomes" id="UP000265955">
    <property type="component" value="Unassembled WGS sequence"/>
</dbReference>
<keyword evidence="13" id="KW-1185">Reference proteome</keyword>
<evidence type="ECO:0000256" key="4">
    <source>
        <dbReference type="ARBA" id="ARBA00022475"/>
    </source>
</evidence>
<dbReference type="SUPFAM" id="SSF48452">
    <property type="entry name" value="TPR-like"/>
    <property type="match status" value="1"/>
</dbReference>
<evidence type="ECO:0000256" key="9">
    <source>
        <dbReference type="ARBA" id="ARBA00023244"/>
    </source>
</evidence>
<dbReference type="InterPro" id="IPR010817">
    <property type="entry name" value="HemY_N"/>
</dbReference>
<evidence type="ECO:0000256" key="5">
    <source>
        <dbReference type="ARBA" id="ARBA00022519"/>
    </source>
</evidence>
<evidence type="ECO:0000256" key="1">
    <source>
        <dbReference type="ARBA" id="ARBA00002962"/>
    </source>
</evidence>
<dbReference type="GO" id="GO:0006779">
    <property type="term" value="P:porphyrin-containing compound biosynthetic process"/>
    <property type="evidence" value="ECO:0007669"/>
    <property type="project" value="UniProtKB-KW"/>
</dbReference>
<dbReference type="Gene3D" id="1.25.40.10">
    <property type="entry name" value="Tetratricopeptide repeat domain"/>
    <property type="match status" value="1"/>
</dbReference>
<reference evidence="13" key="1">
    <citation type="submission" date="2018-09" db="EMBL/GenBank/DDBJ databases">
        <authorList>
            <person name="Zhu H."/>
        </authorList>
    </citation>
    <scope>NUCLEOTIDE SEQUENCE [LARGE SCALE GENOMIC DNA]</scope>
    <source>
        <strain evidence="13">K1R23-30</strain>
    </source>
</reference>
<evidence type="ECO:0000256" key="8">
    <source>
        <dbReference type="ARBA" id="ARBA00023136"/>
    </source>
</evidence>
<dbReference type="InterPro" id="IPR011990">
    <property type="entry name" value="TPR-like_helical_dom_sf"/>
</dbReference>
<keyword evidence="7 10" id="KW-1133">Transmembrane helix</keyword>
<dbReference type="RefSeq" id="WP_119768081.1">
    <property type="nucleotide sequence ID" value="NZ_QYUO01000001.1"/>
</dbReference>
<dbReference type="UniPathway" id="UPA00252"/>
<evidence type="ECO:0000256" key="2">
    <source>
        <dbReference type="ARBA" id="ARBA00004429"/>
    </source>
</evidence>
<dbReference type="GO" id="GO:0005886">
    <property type="term" value="C:plasma membrane"/>
    <property type="evidence" value="ECO:0007669"/>
    <property type="project" value="UniProtKB-SubCell"/>
</dbReference>
<dbReference type="EMBL" id="QYUO01000001">
    <property type="protein sequence ID" value="RJF98136.1"/>
    <property type="molecule type" value="Genomic_DNA"/>
</dbReference>
<keyword evidence="9" id="KW-0627">Porphyrin biosynthesis</keyword>
<evidence type="ECO:0000313" key="13">
    <source>
        <dbReference type="Proteomes" id="UP000265955"/>
    </source>
</evidence>
<dbReference type="AlphaFoldDB" id="A0A3A3FQ28"/>
<dbReference type="InterPro" id="IPR005254">
    <property type="entry name" value="Heme_biosyn_assoc_TPR_pro"/>
</dbReference>
<proteinExistence type="predicted"/>
<dbReference type="NCBIfam" id="TIGR00540">
    <property type="entry name" value="TPR_hemY_coli"/>
    <property type="match status" value="1"/>
</dbReference>
<feature type="domain" description="HemY N-terminal" evidence="11">
    <location>
        <begin position="26"/>
        <end position="132"/>
    </location>
</feature>
<evidence type="ECO:0000256" key="7">
    <source>
        <dbReference type="ARBA" id="ARBA00022989"/>
    </source>
</evidence>